<organism evidence="2 3">
    <name type="scientific">Cavenderia fasciculata</name>
    <name type="common">Slime mold</name>
    <name type="synonym">Dictyostelium fasciculatum</name>
    <dbReference type="NCBI Taxonomy" id="261658"/>
    <lineage>
        <taxon>Eukaryota</taxon>
        <taxon>Amoebozoa</taxon>
        <taxon>Evosea</taxon>
        <taxon>Eumycetozoa</taxon>
        <taxon>Dictyostelia</taxon>
        <taxon>Acytosteliales</taxon>
        <taxon>Cavenderiaceae</taxon>
        <taxon>Cavenderia</taxon>
    </lineage>
</organism>
<feature type="region of interest" description="Disordered" evidence="1">
    <location>
        <begin position="69"/>
        <end position="172"/>
    </location>
</feature>
<evidence type="ECO:0000313" key="2">
    <source>
        <dbReference type="EMBL" id="EGG13454.1"/>
    </source>
</evidence>
<name>F4QFK1_CACFS</name>
<feature type="compositionally biased region" description="Basic and acidic residues" evidence="1">
    <location>
        <begin position="101"/>
        <end position="110"/>
    </location>
</feature>
<dbReference type="AlphaFoldDB" id="F4QFK1"/>
<dbReference type="EMBL" id="GL883029">
    <property type="protein sequence ID" value="EGG13454.1"/>
    <property type="molecule type" value="Genomic_DNA"/>
</dbReference>
<proteinExistence type="predicted"/>
<sequence length="814" mass="92381">MTTRISEFVVKHIYVGQATSGLESVQRDNIKEQENDDDHDHAYTVVNKLEIDQPRIDDDDDDDVCDTIQNNNNVERDLDQPRIDDGSDDHYDTIQNNNNVETDKSRIKDGSEDDHNDTIQNNNNNNNKLDQPRIEDGSDDDDHNEKQNTNDATTKTTQVEEKKKIKRKKNKKTPFVEPGIEVAGVNDECNYPYRYGNVIDVKGVDISKDWTEEILGQYLKEAGFVRGSEKSPSIKAEITPICIQFATLLMNEISRLLDQDLEFTLNRTGNGKMDLDRAFTGMATPLFGVMQRHLPPSYTYMATLFVVSAYVMGLPGYGRGPLANIVKVMLVEMNKEIPRNHPYLLAKIKYTNNRYYSLVYQQRFVEWDKPKLTQYLLNNGIRKFSTTKYPATQDNFNYQQLKVKWDREKITKYLQHNGVRQLRTDKYPPTKENFNCIIALCKAIIGAFIMKNNTNLYTSEQVMEMLQRDQETVESALDKMGRMALPYWELDEEWAFNFHTTNKEKVEAAFDTILGTAQKLYENGDKSAAISMIQNLQSEEFMEQIPTTSTKQQKKKKKSDISNDLKIINNIIYLDHDGVEDYSNIVSLKFQSNFQIKSLGQSSNYTKCTQCIERVVAITPELLNILSTGTYPSCITLCSQFSGETCFLICANTGIGKFGYEFPKDADPLHFCQQASLCPLNEGTPVARTEAIASSPSNPQIGDTLLIKATVFFENALGLGVYQLNITDVDNNLILSNTTLLYDQAASSLAEFELSIDTSDYTFQDGESYQLTSQICGLNCYSVGLYKGSFNLGITTSTINFSSNDNYAHVVIHN</sequence>
<reference evidence="3" key="1">
    <citation type="journal article" date="2011" name="Genome Res.">
        <title>Phylogeny-wide analysis of social amoeba genomes highlights ancient origins for complex intercellular communication.</title>
        <authorList>
            <person name="Heidel A.J."/>
            <person name="Lawal H.M."/>
            <person name="Felder M."/>
            <person name="Schilde C."/>
            <person name="Helps N.R."/>
            <person name="Tunggal B."/>
            <person name="Rivero F."/>
            <person name="John U."/>
            <person name="Schleicher M."/>
            <person name="Eichinger L."/>
            <person name="Platzer M."/>
            <person name="Noegel A.A."/>
            <person name="Schaap P."/>
            <person name="Gloeckner G."/>
        </authorList>
    </citation>
    <scope>NUCLEOTIDE SEQUENCE [LARGE SCALE GENOMIC DNA]</scope>
    <source>
        <strain evidence="3">SH3</strain>
    </source>
</reference>
<evidence type="ECO:0000313" key="3">
    <source>
        <dbReference type="Proteomes" id="UP000007797"/>
    </source>
</evidence>
<dbReference type="GeneID" id="14866206"/>
<gene>
    <name evidence="2" type="ORF">DFA_11215</name>
</gene>
<dbReference type="KEGG" id="dfa:DFA_11215"/>
<dbReference type="Proteomes" id="UP000007797">
    <property type="component" value="Unassembled WGS sequence"/>
</dbReference>
<protein>
    <submittedName>
        <fullName evidence="2">Uncharacterized protein</fullName>
    </submittedName>
</protein>
<accession>F4QFK1</accession>
<dbReference type="RefSeq" id="XP_004350158.1">
    <property type="nucleotide sequence ID" value="XM_004350108.1"/>
</dbReference>
<evidence type="ECO:0000256" key="1">
    <source>
        <dbReference type="SAM" id="MobiDB-lite"/>
    </source>
</evidence>
<keyword evidence="3" id="KW-1185">Reference proteome</keyword>
<feature type="compositionally biased region" description="Basic and acidic residues" evidence="1">
    <location>
        <begin position="74"/>
        <end position="92"/>
    </location>
</feature>